<gene>
    <name evidence="1" type="ORF">SAMN06275492_1408</name>
</gene>
<keyword evidence="2" id="KW-1185">Reference proteome</keyword>
<proteinExistence type="predicted"/>
<sequence>MKKSLPKVDGDWGRKDMVAPKVWEMGARINVNQSRCGRALGL</sequence>
<evidence type="ECO:0000313" key="1">
    <source>
        <dbReference type="EMBL" id="SMG46515.1"/>
    </source>
</evidence>
<evidence type="ECO:0000313" key="2">
    <source>
        <dbReference type="Proteomes" id="UP000193355"/>
    </source>
</evidence>
<organism evidence="1 2">
    <name type="scientific">Dethiosulfovibrio salsuginis</name>
    <dbReference type="NCBI Taxonomy" id="561720"/>
    <lineage>
        <taxon>Bacteria</taxon>
        <taxon>Thermotogati</taxon>
        <taxon>Synergistota</taxon>
        <taxon>Synergistia</taxon>
        <taxon>Synergistales</taxon>
        <taxon>Dethiosulfovibrionaceae</taxon>
        <taxon>Dethiosulfovibrio</taxon>
    </lineage>
</organism>
<protein>
    <submittedName>
        <fullName evidence="1">Uncharacterized protein</fullName>
    </submittedName>
</protein>
<reference evidence="2" key="1">
    <citation type="submission" date="2017-04" db="EMBL/GenBank/DDBJ databases">
        <authorList>
            <person name="Varghese N."/>
            <person name="Submissions S."/>
        </authorList>
    </citation>
    <scope>NUCLEOTIDE SEQUENCE [LARGE SCALE GENOMIC DNA]</scope>
    <source>
        <strain evidence="2">USBA 82</strain>
    </source>
</reference>
<accession>A0A1X7KYG8</accession>
<name>A0A1X7KYG8_9BACT</name>
<dbReference type="STRING" id="561720.SAMN06275492_1408"/>
<dbReference type="EMBL" id="FXBB01000040">
    <property type="protein sequence ID" value="SMG46515.1"/>
    <property type="molecule type" value="Genomic_DNA"/>
</dbReference>
<dbReference type="Proteomes" id="UP000193355">
    <property type="component" value="Unassembled WGS sequence"/>
</dbReference>
<dbReference type="AlphaFoldDB" id="A0A1X7KYG8"/>
<dbReference type="RefSeq" id="WP_268753307.1">
    <property type="nucleotide sequence ID" value="NZ_FXBB01000040.1"/>
</dbReference>